<evidence type="ECO:0000313" key="2">
    <source>
        <dbReference type="EMBL" id="KIK72565.1"/>
    </source>
</evidence>
<dbReference type="EMBL" id="KN830689">
    <property type="protein sequence ID" value="KIK72565.1"/>
    <property type="molecule type" value="Genomic_DNA"/>
</dbReference>
<evidence type="ECO:0000313" key="3">
    <source>
        <dbReference type="Proteomes" id="UP000054538"/>
    </source>
</evidence>
<reference evidence="3" key="2">
    <citation type="submission" date="2015-01" db="EMBL/GenBank/DDBJ databases">
        <title>Evolutionary Origins and Diversification of the Mycorrhizal Mutualists.</title>
        <authorList>
            <consortium name="DOE Joint Genome Institute"/>
            <consortium name="Mycorrhizal Genomics Consortium"/>
            <person name="Kohler A."/>
            <person name="Kuo A."/>
            <person name="Nagy L.G."/>
            <person name="Floudas D."/>
            <person name="Copeland A."/>
            <person name="Barry K.W."/>
            <person name="Cichocki N."/>
            <person name="Veneault-Fourrey C."/>
            <person name="LaButti K."/>
            <person name="Lindquist E.A."/>
            <person name="Lipzen A."/>
            <person name="Lundell T."/>
            <person name="Morin E."/>
            <person name="Murat C."/>
            <person name="Riley R."/>
            <person name="Ohm R."/>
            <person name="Sun H."/>
            <person name="Tunlid A."/>
            <person name="Henrissat B."/>
            <person name="Grigoriev I.V."/>
            <person name="Hibbett D.S."/>
            <person name="Martin F."/>
        </authorList>
    </citation>
    <scope>NUCLEOTIDE SEQUENCE [LARGE SCALE GENOMIC DNA]</scope>
    <source>
        <strain evidence="3">Ve08.2h10</strain>
    </source>
</reference>
<dbReference type="PANTHER" id="PTHR38248:SF2">
    <property type="entry name" value="FUNK1 11"/>
    <property type="match status" value="1"/>
</dbReference>
<dbReference type="InterPro" id="IPR000719">
    <property type="entry name" value="Prot_kinase_dom"/>
</dbReference>
<dbReference type="Gene3D" id="1.10.510.10">
    <property type="entry name" value="Transferase(Phosphotransferase) domain 1"/>
    <property type="match status" value="1"/>
</dbReference>
<gene>
    <name evidence="2" type="ORF">PAXRUDRAFT_836425</name>
</gene>
<dbReference type="SUPFAM" id="SSF56112">
    <property type="entry name" value="Protein kinase-like (PK-like)"/>
    <property type="match status" value="1"/>
</dbReference>
<accession>A0A0D0D6N5</accession>
<feature type="domain" description="Protein kinase" evidence="1">
    <location>
        <begin position="1"/>
        <end position="255"/>
    </location>
</feature>
<reference evidence="2 3" key="1">
    <citation type="submission" date="2014-04" db="EMBL/GenBank/DDBJ databases">
        <authorList>
            <consortium name="DOE Joint Genome Institute"/>
            <person name="Kuo A."/>
            <person name="Kohler A."/>
            <person name="Jargeat P."/>
            <person name="Nagy L.G."/>
            <person name="Floudas D."/>
            <person name="Copeland A."/>
            <person name="Barry K.W."/>
            <person name="Cichocki N."/>
            <person name="Veneault-Fourrey C."/>
            <person name="LaButti K."/>
            <person name="Lindquist E.A."/>
            <person name="Lipzen A."/>
            <person name="Lundell T."/>
            <person name="Morin E."/>
            <person name="Murat C."/>
            <person name="Sun H."/>
            <person name="Tunlid A."/>
            <person name="Henrissat B."/>
            <person name="Grigoriev I.V."/>
            <person name="Hibbett D.S."/>
            <person name="Martin F."/>
            <person name="Nordberg H.P."/>
            <person name="Cantor M.N."/>
            <person name="Hua S.X."/>
        </authorList>
    </citation>
    <scope>NUCLEOTIDE SEQUENCE [LARGE SCALE GENOMIC DNA]</scope>
    <source>
        <strain evidence="2 3">Ve08.2h10</strain>
    </source>
</reference>
<dbReference type="InterPro" id="IPR011009">
    <property type="entry name" value="Kinase-like_dom_sf"/>
</dbReference>
<dbReference type="InParanoid" id="A0A0D0D6N5"/>
<dbReference type="Proteomes" id="UP000054538">
    <property type="component" value="Unassembled WGS sequence"/>
</dbReference>
<dbReference type="HOGENOM" id="CLU_095401_0_0_1"/>
<protein>
    <recommendedName>
        <fullName evidence="1">Protein kinase domain-containing protein</fullName>
    </recommendedName>
</protein>
<keyword evidence="3" id="KW-1185">Reference proteome</keyword>
<dbReference type="GO" id="GO:0005524">
    <property type="term" value="F:ATP binding"/>
    <property type="evidence" value="ECO:0007669"/>
    <property type="project" value="InterPro"/>
</dbReference>
<dbReference type="Pfam" id="PF17667">
    <property type="entry name" value="Pkinase_fungal"/>
    <property type="match status" value="1"/>
</dbReference>
<name>A0A0D0D6N5_9AGAM</name>
<dbReference type="AlphaFoldDB" id="A0A0D0D6N5"/>
<sequence length="255" mass="29178">MLLVIKISTSNCPRICDGKTLRLKERVTRFGLEGRGTTVMNVTCEALEEERPRETKGGMVAKIYWGEEARTSEVQILKEVQEAARKNKAIKGHVPVVFLEKRFAISTSTVRKVLGLEDPDKGSRTLFLLVFKKLSPIQELQGEELLDAWRQCILCHYLLWKAGIHHRDVSCGNLMYYREEGKVVGVLNDYDLASLASSQTPLGNKRTGTMPFMAIELLATDGQDGKVEHLYRHDMESFIWVFIWIYLQFKNGQRR</sequence>
<dbReference type="OrthoDB" id="5569250at2759"/>
<dbReference type="PROSITE" id="PS50011">
    <property type="entry name" value="PROTEIN_KINASE_DOM"/>
    <property type="match status" value="1"/>
</dbReference>
<organism evidence="2 3">
    <name type="scientific">Paxillus rubicundulus Ve08.2h10</name>
    <dbReference type="NCBI Taxonomy" id="930991"/>
    <lineage>
        <taxon>Eukaryota</taxon>
        <taxon>Fungi</taxon>
        <taxon>Dikarya</taxon>
        <taxon>Basidiomycota</taxon>
        <taxon>Agaricomycotina</taxon>
        <taxon>Agaricomycetes</taxon>
        <taxon>Agaricomycetidae</taxon>
        <taxon>Boletales</taxon>
        <taxon>Paxilineae</taxon>
        <taxon>Paxillaceae</taxon>
        <taxon>Paxillus</taxon>
    </lineage>
</organism>
<feature type="non-terminal residue" evidence="2">
    <location>
        <position position="255"/>
    </location>
</feature>
<dbReference type="GO" id="GO:0004672">
    <property type="term" value="F:protein kinase activity"/>
    <property type="evidence" value="ECO:0007669"/>
    <property type="project" value="InterPro"/>
</dbReference>
<proteinExistence type="predicted"/>
<evidence type="ECO:0000259" key="1">
    <source>
        <dbReference type="PROSITE" id="PS50011"/>
    </source>
</evidence>
<dbReference type="PANTHER" id="PTHR38248">
    <property type="entry name" value="FUNK1 6"/>
    <property type="match status" value="1"/>
</dbReference>
<dbReference type="InterPro" id="IPR040976">
    <property type="entry name" value="Pkinase_fungal"/>
</dbReference>